<keyword evidence="12" id="KW-1185">Reference proteome</keyword>
<dbReference type="Pfam" id="PF14310">
    <property type="entry name" value="Fn3-like"/>
    <property type="match status" value="1"/>
</dbReference>
<evidence type="ECO:0000313" key="12">
    <source>
        <dbReference type="Proteomes" id="UP001498398"/>
    </source>
</evidence>
<gene>
    <name evidence="11" type="ORF">VKT23_015144</name>
</gene>
<evidence type="ECO:0000259" key="10">
    <source>
        <dbReference type="SMART" id="SM01217"/>
    </source>
</evidence>
<comment type="caution">
    <text evidence="11">The sequence shown here is derived from an EMBL/GenBank/DDBJ whole genome shotgun (WGS) entry which is preliminary data.</text>
</comment>
<feature type="domain" description="Fibronectin type III-like" evidence="10">
    <location>
        <begin position="111"/>
        <end position="169"/>
    </location>
</feature>
<keyword evidence="8" id="KW-0326">Glycosidase</keyword>
<dbReference type="PANTHER" id="PTHR42715:SF12">
    <property type="entry name" value="BETA-GLUCOSIDASE G-RELATED"/>
    <property type="match status" value="1"/>
</dbReference>
<dbReference type="InterPro" id="IPR050288">
    <property type="entry name" value="Cellulose_deg_GH3"/>
</dbReference>
<comment type="subcellular location">
    <subcellularLocation>
        <location evidence="2">Secreted</location>
    </subcellularLocation>
</comment>
<evidence type="ECO:0000256" key="1">
    <source>
        <dbReference type="ARBA" id="ARBA00000448"/>
    </source>
</evidence>
<evidence type="ECO:0000256" key="9">
    <source>
        <dbReference type="ARBA" id="ARBA00024983"/>
    </source>
</evidence>
<proteinExistence type="inferred from homology"/>
<evidence type="ECO:0000256" key="7">
    <source>
        <dbReference type="ARBA" id="ARBA00022801"/>
    </source>
</evidence>
<evidence type="ECO:0000256" key="6">
    <source>
        <dbReference type="ARBA" id="ARBA00022729"/>
    </source>
</evidence>
<keyword evidence="5" id="KW-0964">Secreted</keyword>
<evidence type="ECO:0000313" key="11">
    <source>
        <dbReference type="EMBL" id="KAK7444827.1"/>
    </source>
</evidence>
<dbReference type="Gene3D" id="2.60.40.10">
    <property type="entry name" value="Immunoglobulins"/>
    <property type="match status" value="1"/>
</dbReference>
<evidence type="ECO:0000256" key="8">
    <source>
        <dbReference type="ARBA" id="ARBA00023295"/>
    </source>
</evidence>
<dbReference type="Proteomes" id="UP001498398">
    <property type="component" value="Unassembled WGS sequence"/>
</dbReference>
<comment type="function">
    <text evidence="9">Beta-glucosidases are one of a number of cellulolytic enzymes involved in the degradation of cellulosic biomass. Catalyzes the last step releasing glucose from the inhibitory cellobiose.</text>
</comment>
<organism evidence="11 12">
    <name type="scientific">Marasmiellus scandens</name>
    <dbReference type="NCBI Taxonomy" id="2682957"/>
    <lineage>
        <taxon>Eukaryota</taxon>
        <taxon>Fungi</taxon>
        <taxon>Dikarya</taxon>
        <taxon>Basidiomycota</taxon>
        <taxon>Agaricomycotina</taxon>
        <taxon>Agaricomycetes</taxon>
        <taxon>Agaricomycetidae</taxon>
        <taxon>Agaricales</taxon>
        <taxon>Marasmiineae</taxon>
        <taxon>Omphalotaceae</taxon>
        <taxon>Marasmiellus</taxon>
    </lineage>
</organism>
<evidence type="ECO:0000256" key="5">
    <source>
        <dbReference type="ARBA" id="ARBA00022525"/>
    </source>
</evidence>
<name>A0ABR1J3B3_9AGAR</name>
<dbReference type="SMART" id="SM01217">
    <property type="entry name" value="Fn3_like"/>
    <property type="match status" value="1"/>
</dbReference>
<dbReference type="EC" id="3.2.1.21" evidence="4"/>
<comment type="catalytic activity">
    <reaction evidence="1">
        <text>Hydrolysis of terminal, non-reducing beta-D-glucosyl residues with release of beta-D-glucose.</text>
        <dbReference type="EC" id="3.2.1.21"/>
    </reaction>
</comment>
<dbReference type="PANTHER" id="PTHR42715">
    <property type="entry name" value="BETA-GLUCOSIDASE"/>
    <property type="match status" value="1"/>
</dbReference>
<protein>
    <recommendedName>
        <fullName evidence="4">beta-glucosidase</fullName>
        <ecNumber evidence="4">3.2.1.21</ecNumber>
    </recommendedName>
</protein>
<keyword evidence="7" id="KW-0378">Hydrolase</keyword>
<dbReference type="EMBL" id="JBANRG010000049">
    <property type="protein sequence ID" value="KAK7444827.1"/>
    <property type="molecule type" value="Genomic_DNA"/>
</dbReference>
<sequence>MLYVPVFRTLTATNLKYTVAWNFVDNRVTAPQANFTEGKLTDPSEFGFGLSYTTFKYSDIAVDASASHPDEHAIRETYEPFLGYDGTNSLYDVLFSVTATITNAGNATGSEVAQFYLAIPEDDQPPCVLRGFNKVKDIAAGASATATFELRRKDLSMSLNCMLLFGPCISNI</sequence>
<evidence type="ECO:0000256" key="3">
    <source>
        <dbReference type="ARBA" id="ARBA00005336"/>
    </source>
</evidence>
<keyword evidence="6" id="KW-0732">Signal</keyword>
<dbReference type="InterPro" id="IPR026891">
    <property type="entry name" value="Fn3-like"/>
</dbReference>
<comment type="similarity">
    <text evidence="3">Belongs to the glycosyl hydrolase 3 family.</text>
</comment>
<evidence type="ECO:0000256" key="4">
    <source>
        <dbReference type="ARBA" id="ARBA00012744"/>
    </source>
</evidence>
<evidence type="ECO:0000256" key="2">
    <source>
        <dbReference type="ARBA" id="ARBA00004613"/>
    </source>
</evidence>
<accession>A0ABR1J3B3</accession>
<dbReference type="InterPro" id="IPR013783">
    <property type="entry name" value="Ig-like_fold"/>
</dbReference>
<reference evidence="11 12" key="1">
    <citation type="submission" date="2024-01" db="EMBL/GenBank/DDBJ databases">
        <title>A draft genome for the cacao thread blight pathogen Marasmiellus scandens.</title>
        <authorList>
            <person name="Baruah I.K."/>
            <person name="Leung J."/>
            <person name="Bukari Y."/>
            <person name="Amoako-Attah I."/>
            <person name="Meinhardt L.W."/>
            <person name="Bailey B.A."/>
            <person name="Cohen S.P."/>
        </authorList>
    </citation>
    <scope>NUCLEOTIDE SEQUENCE [LARGE SCALE GENOMIC DNA]</scope>
    <source>
        <strain evidence="11 12">GH-19</strain>
    </source>
</reference>